<dbReference type="GO" id="GO:0008982">
    <property type="term" value="F:protein-N(PI)-phosphohistidine-sugar phosphotransferase activity"/>
    <property type="evidence" value="ECO:0007669"/>
    <property type="project" value="UniProtKB-UniRule"/>
</dbReference>
<keyword evidence="3 8" id="KW-1003">Cell membrane</keyword>
<evidence type="ECO:0000256" key="9">
    <source>
        <dbReference type="SAM" id="Phobius"/>
    </source>
</evidence>
<feature type="transmembrane region" description="Helical" evidence="9">
    <location>
        <begin position="236"/>
        <end position="253"/>
    </location>
</feature>
<evidence type="ECO:0000256" key="4">
    <source>
        <dbReference type="ARBA" id="ARBA00022597"/>
    </source>
</evidence>
<dbReference type="GO" id="GO:0009401">
    <property type="term" value="P:phosphoenolpyruvate-dependent sugar phosphotransferase system"/>
    <property type="evidence" value="ECO:0007669"/>
    <property type="project" value="InterPro"/>
</dbReference>
<feature type="transmembrane region" description="Helical" evidence="9">
    <location>
        <begin position="385"/>
        <end position="403"/>
    </location>
</feature>
<dbReference type="Proteomes" id="UP000004324">
    <property type="component" value="Unassembled WGS sequence"/>
</dbReference>
<dbReference type="GO" id="GO:0005886">
    <property type="term" value="C:plasma membrane"/>
    <property type="evidence" value="ECO:0007669"/>
    <property type="project" value="UniProtKB-SubCell"/>
</dbReference>
<dbReference type="InterPro" id="IPR051088">
    <property type="entry name" value="PTS_Sugar-EIIC/EIIB"/>
</dbReference>
<feature type="transmembrane region" description="Helical" evidence="9">
    <location>
        <begin position="94"/>
        <end position="111"/>
    </location>
</feature>
<keyword evidence="7 8" id="KW-0472">Membrane</keyword>
<dbReference type="Pfam" id="PF02378">
    <property type="entry name" value="PTS_EIIC"/>
    <property type="match status" value="1"/>
</dbReference>
<keyword evidence="6 9" id="KW-1133">Transmembrane helix</keyword>
<dbReference type="InterPro" id="IPR004501">
    <property type="entry name" value="PTS_EIIC_3"/>
</dbReference>
<evidence type="ECO:0000256" key="5">
    <source>
        <dbReference type="ARBA" id="ARBA00022692"/>
    </source>
</evidence>
<evidence type="ECO:0000259" key="10">
    <source>
        <dbReference type="PROSITE" id="PS51105"/>
    </source>
</evidence>
<comment type="subcellular location">
    <subcellularLocation>
        <location evidence="1">Cell membrane</location>
        <topology evidence="1">Multi-pass membrane protein</topology>
    </subcellularLocation>
</comment>
<dbReference type="PATRIC" id="fig|1149862.3.peg.3042"/>
<evidence type="ECO:0000256" key="1">
    <source>
        <dbReference type="ARBA" id="ARBA00004651"/>
    </source>
</evidence>
<reference evidence="11 12" key="1">
    <citation type="journal article" date="2012" name="J. Bacteriol.">
        <title>Draft Genome Sequences for Two Metal-Reducing Pelosinus fermentans Strains Isolated from a Cr(VI)-Contaminated Site and for Type Strain R7.</title>
        <authorList>
            <person name="Brown S.D."/>
            <person name="Podar M."/>
            <person name="Klingeman D.M."/>
            <person name="Johnson C.M."/>
            <person name="Yang Z.K."/>
            <person name="Utturkar S.M."/>
            <person name="Land M.L."/>
            <person name="Mosher J.J."/>
            <person name="Hurt R.A.Jr."/>
            <person name="Phelps T.J."/>
            <person name="Palumbo A.V."/>
            <person name="Arkin A.P."/>
            <person name="Hazen T.C."/>
            <person name="Elias D.A."/>
        </authorList>
    </citation>
    <scope>NUCLEOTIDE SEQUENCE [LARGE SCALE GENOMIC DNA]</scope>
    <source>
        <strain evidence="11 12">B4</strain>
    </source>
</reference>
<comment type="caution">
    <text evidence="11">The sequence shown here is derived from an EMBL/GenBank/DDBJ whole genome shotgun (WGS) entry which is preliminary data.</text>
</comment>
<evidence type="ECO:0000313" key="12">
    <source>
        <dbReference type="Proteomes" id="UP000004324"/>
    </source>
</evidence>
<feature type="transmembrane region" description="Helical" evidence="9">
    <location>
        <begin position="67"/>
        <end position="88"/>
    </location>
</feature>
<keyword evidence="2 8" id="KW-0813">Transport</keyword>
<name>I9LAL2_9FIRM</name>
<dbReference type="InterPro" id="IPR004796">
    <property type="entry name" value="PTS_IIC_cello"/>
</dbReference>
<dbReference type="GO" id="GO:1901264">
    <property type="term" value="P:carbohydrate derivative transport"/>
    <property type="evidence" value="ECO:0007669"/>
    <property type="project" value="TreeGrafter"/>
</dbReference>
<feature type="transmembrane region" description="Helical" evidence="9">
    <location>
        <begin position="38"/>
        <end position="60"/>
    </location>
</feature>
<evidence type="ECO:0000256" key="7">
    <source>
        <dbReference type="ARBA" id="ARBA00023136"/>
    </source>
</evidence>
<organism evidence="11 12">
    <name type="scientific">Pelosinus fermentans B4</name>
    <dbReference type="NCBI Taxonomy" id="1149862"/>
    <lineage>
        <taxon>Bacteria</taxon>
        <taxon>Bacillati</taxon>
        <taxon>Bacillota</taxon>
        <taxon>Negativicutes</taxon>
        <taxon>Selenomonadales</taxon>
        <taxon>Sporomusaceae</taxon>
        <taxon>Pelosinus</taxon>
    </lineage>
</organism>
<keyword evidence="12" id="KW-1185">Reference proteome</keyword>
<evidence type="ECO:0000256" key="3">
    <source>
        <dbReference type="ARBA" id="ARBA00022475"/>
    </source>
</evidence>
<evidence type="ECO:0000256" key="6">
    <source>
        <dbReference type="ARBA" id="ARBA00022989"/>
    </source>
</evidence>
<evidence type="ECO:0000313" key="11">
    <source>
        <dbReference type="EMBL" id="EIW17326.1"/>
    </source>
</evidence>
<evidence type="ECO:0000256" key="2">
    <source>
        <dbReference type="ARBA" id="ARBA00022448"/>
    </source>
</evidence>
<dbReference type="PROSITE" id="PS51105">
    <property type="entry name" value="PTS_EIIC_TYPE_3"/>
    <property type="match status" value="1"/>
</dbReference>
<dbReference type="OrthoDB" id="1641940at2"/>
<dbReference type="PANTHER" id="PTHR33989">
    <property type="match status" value="1"/>
</dbReference>
<feature type="transmembrane region" description="Helical" evidence="9">
    <location>
        <begin position="131"/>
        <end position="149"/>
    </location>
</feature>
<dbReference type="PANTHER" id="PTHR33989:SF11">
    <property type="entry name" value="LICHENAN PERMEASE IIC COMPONENT"/>
    <property type="match status" value="1"/>
</dbReference>
<dbReference type="InterPro" id="IPR003352">
    <property type="entry name" value="PTS_EIIC"/>
</dbReference>
<protein>
    <recommendedName>
        <fullName evidence="8">Permease IIC component</fullName>
    </recommendedName>
</protein>
<feature type="transmembrane region" description="Helical" evidence="9">
    <location>
        <begin position="209"/>
        <end position="230"/>
    </location>
</feature>
<evidence type="ECO:0000256" key="8">
    <source>
        <dbReference type="PIRNR" id="PIRNR006351"/>
    </source>
</evidence>
<feature type="transmembrane region" description="Helical" evidence="9">
    <location>
        <begin position="333"/>
        <end position="354"/>
    </location>
</feature>
<accession>I9LAL2</accession>
<feature type="transmembrane region" description="Helical" evidence="9">
    <location>
        <begin position="169"/>
        <end position="189"/>
    </location>
</feature>
<dbReference type="EMBL" id="AKVJ01000030">
    <property type="protein sequence ID" value="EIW17326.1"/>
    <property type="molecule type" value="Genomic_DNA"/>
</dbReference>
<proteinExistence type="predicted"/>
<keyword evidence="5 9" id="KW-0812">Transmembrane</keyword>
<dbReference type="PIRSF" id="PIRSF006351">
    <property type="entry name" value="PTS_EIIC-Cellobiose"/>
    <property type="match status" value="1"/>
</dbReference>
<gene>
    <name evidence="11" type="ORF">FB4_4075</name>
</gene>
<dbReference type="NCBIfam" id="TIGR00410">
    <property type="entry name" value="lacE"/>
    <property type="match status" value="1"/>
</dbReference>
<comment type="function">
    <text evidence="8">The phosphoenolpyruvate-dependent sugar phosphotransferase system (PTS), a major carbohydrate active -transport system, catalyzes the phosphorylation of incoming sugar substrates concomitant with their translocation across the cell membrane.</text>
</comment>
<sequence length="420" mass="45293">MERVIQFLERHLLPVVEVIAQQRHLQALRDGVVSTVPLLLIGSFFLICAFPPISFLAMLVDPYVSDLLTVVNATFGIMGLVASFSIAYALASSYAIDSLSSGLLSVSAFILASPFTKEGHIDSGLMGSKGLFVAMIIGLLVVEVQRFMIKKNIIIKMPEGVPLSVGRSFAVLLPGVVILVSIFIINVMLARIGGGSISEVINRAVTAPLLHLGGTLPAVLIAVFAIQLLWFFGIHGQALVGTGVMAPIWLAFTQQNAVAKIAGEAVPNIICQQFIDAFILIGGSGTTLALAVLLFTTVKSNQLKALGKMSILPGFFNINEPITFGMPIVMNPIMMIPFIMAPLLCVITTFVFMASGIVDKPYVLAPWTTPAFVSGFLVTGDWKGAALQVLNFFIAGIIYYPFLKIWDENKMKEEQEQMNA</sequence>
<feature type="transmembrane region" description="Helical" evidence="9">
    <location>
        <begin position="274"/>
        <end position="295"/>
    </location>
</feature>
<dbReference type="AlphaFoldDB" id="I9LAL2"/>
<keyword evidence="4 8" id="KW-0762">Sugar transport</keyword>
<dbReference type="RefSeq" id="WP_007935626.1">
    <property type="nucleotide sequence ID" value="NZ_AKVJ01000030.1"/>
</dbReference>
<feature type="domain" description="PTS EIIC type-3" evidence="10">
    <location>
        <begin position="8"/>
        <end position="402"/>
    </location>
</feature>